<sequence>MFYCNKRQLNWAVAFYL</sequence>
<protein>
    <submittedName>
        <fullName evidence="1">Uncharacterized protein</fullName>
    </submittedName>
</protein>
<proteinExistence type="predicted"/>
<dbReference type="AlphaFoldDB" id="A0A2P2QF80"/>
<accession>A0A2P2QF80</accession>
<dbReference type="EMBL" id="GGEC01085033">
    <property type="protein sequence ID" value="MBX65517.1"/>
    <property type="molecule type" value="Transcribed_RNA"/>
</dbReference>
<organism evidence="1">
    <name type="scientific">Rhizophora mucronata</name>
    <name type="common">Asiatic mangrove</name>
    <dbReference type="NCBI Taxonomy" id="61149"/>
    <lineage>
        <taxon>Eukaryota</taxon>
        <taxon>Viridiplantae</taxon>
        <taxon>Streptophyta</taxon>
        <taxon>Embryophyta</taxon>
        <taxon>Tracheophyta</taxon>
        <taxon>Spermatophyta</taxon>
        <taxon>Magnoliopsida</taxon>
        <taxon>eudicotyledons</taxon>
        <taxon>Gunneridae</taxon>
        <taxon>Pentapetalae</taxon>
        <taxon>rosids</taxon>
        <taxon>fabids</taxon>
        <taxon>Malpighiales</taxon>
        <taxon>Rhizophoraceae</taxon>
        <taxon>Rhizophora</taxon>
    </lineage>
</organism>
<evidence type="ECO:0000313" key="1">
    <source>
        <dbReference type="EMBL" id="MBX65517.1"/>
    </source>
</evidence>
<reference evidence="1" key="1">
    <citation type="submission" date="2018-02" db="EMBL/GenBank/DDBJ databases">
        <title>Rhizophora mucronata_Transcriptome.</title>
        <authorList>
            <person name="Meera S.P."/>
            <person name="Sreeshan A."/>
            <person name="Augustine A."/>
        </authorList>
    </citation>
    <scope>NUCLEOTIDE SEQUENCE</scope>
    <source>
        <tissue evidence="1">Leaf</tissue>
    </source>
</reference>
<name>A0A2P2QF80_RHIMU</name>